<evidence type="ECO:0000313" key="3">
    <source>
        <dbReference type="EMBL" id="GAA0611060.1"/>
    </source>
</evidence>
<accession>A0ABP3RII8</accession>
<comment type="caution">
    <text evidence="3">The sequence shown here is derived from an EMBL/GenBank/DDBJ whole genome shotgun (WGS) entry which is preliminary data.</text>
</comment>
<keyword evidence="4" id="KW-1185">Reference proteome</keyword>
<dbReference type="RefSeq" id="WP_344602528.1">
    <property type="nucleotide sequence ID" value="NZ_BAAAHE010000008.1"/>
</dbReference>
<organism evidence="3 4">
    <name type="scientific">Sporichthya brevicatena</name>
    <dbReference type="NCBI Taxonomy" id="171442"/>
    <lineage>
        <taxon>Bacteria</taxon>
        <taxon>Bacillati</taxon>
        <taxon>Actinomycetota</taxon>
        <taxon>Actinomycetes</taxon>
        <taxon>Sporichthyales</taxon>
        <taxon>Sporichthyaceae</taxon>
        <taxon>Sporichthya</taxon>
    </lineage>
</organism>
<feature type="domain" description="NADP-dependent oxidoreductase" evidence="2">
    <location>
        <begin position="19"/>
        <end position="311"/>
    </location>
</feature>
<dbReference type="InterPro" id="IPR036812">
    <property type="entry name" value="NAD(P)_OxRdtase_dom_sf"/>
</dbReference>
<dbReference type="InterPro" id="IPR050791">
    <property type="entry name" value="Aldo-Keto_reductase"/>
</dbReference>
<proteinExistence type="predicted"/>
<dbReference type="Pfam" id="PF00248">
    <property type="entry name" value="Aldo_ket_red"/>
    <property type="match status" value="1"/>
</dbReference>
<sequence>MTKIPTRPLGSTGLDVGAVGLGCMSMSWAYDPTQKDDDTAIAAISTALDAGVTLIDTAPAYGPFHNEELVGRAIAGRRDETVLATKVGLLVDPQTYEFVKDGRPDSVRSSCEDSLRRLGVDHVDLFQLHRVDPEVPIEETWGAMAELVERGLVRHLGLSETSVDECARAHAIHPVASVQSEFSLWTRDRLADVIPWCEANGASFIPFAPLGRGYLTGAVDANTQFEAKDFRARNPRFTAEARAANQQIVDGIRAVAEGLGATPAQVAIAWTLTVSPAIVPIPGTRRPARVAENAGAATLVLSEDDRKRLDDLPPPVGDRY</sequence>
<dbReference type="Proteomes" id="UP001500957">
    <property type="component" value="Unassembled WGS sequence"/>
</dbReference>
<dbReference type="PRINTS" id="PR00069">
    <property type="entry name" value="ALDKETRDTASE"/>
</dbReference>
<dbReference type="PANTHER" id="PTHR43625:SF40">
    <property type="entry name" value="ALDO-KETO REDUCTASE YAKC [NADP(+)]"/>
    <property type="match status" value="1"/>
</dbReference>
<gene>
    <name evidence="3" type="ORF">GCM10009547_11370</name>
</gene>
<dbReference type="InterPro" id="IPR023210">
    <property type="entry name" value="NADP_OxRdtase_dom"/>
</dbReference>
<evidence type="ECO:0000313" key="4">
    <source>
        <dbReference type="Proteomes" id="UP001500957"/>
    </source>
</evidence>
<name>A0ABP3RII8_9ACTN</name>
<dbReference type="EMBL" id="BAAAHE010000008">
    <property type="protein sequence ID" value="GAA0611060.1"/>
    <property type="molecule type" value="Genomic_DNA"/>
</dbReference>
<keyword evidence="1" id="KW-0560">Oxidoreductase</keyword>
<dbReference type="SUPFAM" id="SSF51430">
    <property type="entry name" value="NAD(P)-linked oxidoreductase"/>
    <property type="match status" value="1"/>
</dbReference>
<evidence type="ECO:0000259" key="2">
    <source>
        <dbReference type="Pfam" id="PF00248"/>
    </source>
</evidence>
<protein>
    <submittedName>
        <fullName evidence="3">Aldo/keto reductase</fullName>
    </submittedName>
</protein>
<dbReference type="InterPro" id="IPR020471">
    <property type="entry name" value="AKR"/>
</dbReference>
<reference evidence="4" key="1">
    <citation type="journal article" date="2019" name="Int. J. Syst. Evol. Microbiol.">
        <title>The Global Catalogue of Microorganisms (GCM) 10K type strain sequencing project: providing services to taxonomists for standard genome sequencing and annotation.</title>
        <authorList>
            <consortium name="The Broad Institute Genomics Platform"/>
            <consortium name="The Broad Institute Genome Sequencing Center for Infectious Disease"/>
            <person name="Wu L."/>
            <person name="Ma J."/>
        </authorList>
    </citation>
    <scope>NUCLEOTIDE SEQUENCE [LARGE SCALE GENOMIC DNA]</scope>
    <source>
        <strain evidence="4">JCM 10671</strain>
    </source>
</reference>
<dbReference type="PANTHER" id="PTHR43625">
    <property type="entry name" value="AFLATOXIN B1 ALDEHYDE REDUCTASE"/>
    <property type="match status" value="1"/>
</dbReference>
<dbReference type="Gene3D" id="3.20.20.100">
    <property type="entry name" value="NADP-dependent oxidoreductase domain"/>
    <property type="match status" value="1"/>
</dbReference>
<evidence type="ECO:0000256" key="1">
    <source>
        <dbReference type="ARBA" id="ARBA00023002"/>
    </source>
</evidence>